<gene>
    <name evidence="2" type="ORF">DVW87_01025</name>
</gene>
<evidence type="ECO:0000313" key="2">
    <source>
        <dbReference type="EMBL" id="RDE06343.1"/>
    </source>
</evidence>
<feature type="transmembrane region" description="Helical" evidence="1">
    <location>
        <begin position="36"/>
        <end position="58"/>
    </location>
</feature>
<reference evidence="2 3" key="1">
    <citation type="submission" date="2018-07" db="EMBL/GenBank/DDBJ databases">
        <title>a novel species of Sphingomonas isolated from the rhizosphere soil of Araceae plant.</title>
        <authorList>
            <person name="Zhiyong W."/>
            <person name="Qinglan Z."/>
            <person name="Zhiwei F."/>
            <person name="Ding X."/>
            <person name="Gejiao W."/>
            <person name="Shixue Z."/>
        </authorList>
    </citation>
    <scope>NUCLEOTIDE SEQUENCE [LARGE SCALE GENOMIC DNA]</scope>
    <source>
        <strain evidence="2 3">WZY 27</strain>
    </source>
</reference>
<dbReference type="EMBL" id="QQNB01000001">
    <property type="protein sequence ID" value="RDE06343.1"/>
    <property type="molecule type" value="Genomic_DNA"/>
</dbReference>
<evidence type="ECO:0000313" key="3">
    <source>
        <dbReference type="Proteomes" id="UP000253918"/>
    </source>
</evidence>
<dbReference type="AlphaFoldDB" id="A0A369VW54"/>
<keyword evidence="1" id="KW-0472">Membrane</keyword>
<organism evidence="2 3">
    <name type="scientific">Sphingomonas aracearum</name>
    <dbReference type="NCBI Taxonomy" id="2283317"/>
    <lineage>
        <taxon>Bacteria</taxon>
        <taxon>Pseudomonadati</taxon>
        <taxon>Pseudomonadota</taxon>
        <taxon>Alphaproteobacteria</taxon>
        <taxon>Sphingomonadales</taxon>
        <taxon>Sphingomonadaceae</taxon>
        <taxon>Sphingomonas</taxon>
    </lineage>
</organism>
<keyword evidence="3" id="KW-1185">Reference proteome</keyword>
<proteinExistence type="predicted"/>
<sequence length="62" mass="6645">MAEFAIFTYGMLATFVLSGASRNKKLQRRNPAVLEYLGYLLCGVSAGAGMLLLGYAAVRSVL</sequence>
<evidence type="ECO:0000256" key="1">
    <source>
        <dbReference type="SAM" id="Phobius"/>
    </source>
</evidence>
<name>A0A369VW54_9SPHN</name>
<keyword evidence="1" id="KW-1133">Transmembrane helix</keyword>
<comment type="caution">
    <text evidence="2">The sequence shown here is derived from an EMBL/GenBank/DDBJ whole genome shotgun (WGS) entry which is preliminary data.</text>
</comment>
<dbReference type="Proteomes" id="UP000253918">
    <property type="component" value="Unassembled WGS sequence"/>
</dbReference>
<keyword evidence="1" id="KW-0812">Transmembrane</keyword>
<dbReference type="OrthoDB" id="7585218at2"/>
<protein>
    <submittedName>
        <fullName evidence="2">Uncharacterized protein</fullName>
    </submittedName>
</protein>
<accession>A0A369VW54</accession>
<dbReference type="RefSeq" id="WP_114685924.1">
    <property type="nucleotide sequence ID" value="NZ_QQNB01000001.1"/>
</dbReference>